<dbReference type="InterPro" id="IPR025668">
    <property type="entry name" value="Tnp_DDE_dom"/>
</dbReference>
<dbReference type="Pfam" id="PF13612">
    <property type="entry name" value="DDE_Tnp_1_3"/>
    <property type="match status" value="1"/>
</dbReference>
<comment type="caution">
    <text evidence="2">The sequence shown here is derived from an EMBL/GenBank/DDBJ whole genome shotgun (WGS) entry which is preliminary data.</text>
</comment>
<proteinExistence type="predicted"/>
<dbReference type="EMBL" id="MHLL01000015">
    <property type="protein sequence ID" value="OGZ09870.1"/>
    <property type="molecule type" value="Genomic_DNA"/>
</dbReference>
<protein>
    <recommendedName>
        <fullName evidence="1">Transposase DDE domain-containing protein</fullName>
    </recommendedName>
</protein>
<gene>
    <name evidence="2" type="ORF">A3D65_00570</name>
</gene>
<dbReference type="AlphaFoldDB" id="A0A1G2DAB8"/>
<evidence type="ECO:0000313" key="3">
    <source>
        <dbReference type="Proteomes" id="UP000177996"/>
    </source>
</evidence>
<feature type="domain" description="Transposase DDE" evidence="1">
    <location>
        <begin position="104"/>
        <end position="238"/>
    </location>
</feature>
<evidence type="ECO:0000313" key="2">
    <source>
        <dbReference type="EMBL" id="OGZ09870.1"/>
    </source>
</evidence>
<dbReference type="Proteomes" id="UP000177996">
    <property type="component" value="Unassembled WGS sequence"/>
</dbReference>
<sequence length="271" mass="31127">MYPILFQKIKHIVTQLSLQYHIIPKKETRPGRTLKIADIDALTLSLYKQTSTRATKKSLYEDFKDMLDCSYKTLTVTINRVAVLTLKLIFVIMRLGKKNAHWLKSTDATDVPVCLTKNGKHHKTMRCLAGWGHSGKGYYYGLKLTMTRDDCGRILSLVFSSPGENDRELFKKANKDLDGIIIADAGYISKELERDMFIEGKRLVLIKPKKNMKKLALPIWAALYKRRFHIEFDFRNLKLFHGLVTSLPRSLNGYLANYVHALLSFMLAKAI</sequence>
<dbReference type="STRING" id="1798661.A3D65_00570"/>
<name>A0A1G2DAB8_9BACT</name>
<organism evidence="2 3">
    <name type="scientific">Candidatus Lloydbacteria bacterium RIFCSPHIGHO2_02_FULL_50_13</name>
    <dbReference type="NCBI Taxonomy" id="1798661"/>
    <lineage>
        <taxon>Bacteria</taxon>
        <taxon>Candidatus Lloydiibacteriota</taxon>
    </lineage>
</organism>
<evidence type="ECO:0000259" key="1">
    <source>
        <dbReference type="Pfam" id="PF13612"/>
    </source>
</evidence>
<reference evidence="2 3" key="1">
    <citation type="journal article" date="2016" name="Nat. Commun.">
        <title>Thousands of microbial genomes shed light on interconnected biogeochemical processes in an aquifer system.</title>
        <authorList>
            <person name="Anantharaman K."/>
            <person name="Brown C.T."/>
            <person name="Hug L.A."/>
            <person name="Sharon I."/>
            <person name="Castelle C.J."/>
            <person name="Probst A.J."/>
            <person name="Thomas B.C."/>
            <person name="Singh A."/>
            <person name="Wilkins M.J."/>
            <person name="Karaoz U."/>
            <person name="Brodie E.L."/>
            <person name="Williams K.H."/>
            <person name="Hubbard S.S."/>
            <person name="Banfield J.F."/>
        </authorList>
    </citation>
    <scope>NUCLEOTIDE SEQUENCE [LARGE SCALE GENOMIC DNA]</scope>
</reference>
<accession>A0A1G2DAB8</accession>